<evidence type="ECO:0000313" key="10">
    <source>
        <dbReference type="Proteomes" id="UP000095023"/>
    </source>
</evidence>
<reference evidence="10" key="1">
    <citation type="submission" date="2016-02" db="EMBL/GenBank/DDBJ databases">
        <title>Comparative genomics of biotechnologically important yeasts.</title>
        <authorList>
            <consortium name="DOE Joint Genome Institute"/>
            <person name="Riley R."/>
            <person name="Haridas S."/>
            <person name="Wolfe K.H."/>
            <person name="Lopes M.R."/>
            <person name="Hittinger C.T."/>
            <person name="Goker M."/>
            <person name="Salamov A."/>
            <person name="Wisecaver J."/>
            <person name="Long T.M."/>
            <person name="Aerts A.L."/>
            <person name="Barry K."/>
            <person name="Choi C."/>
            <person name="Clum A."/>
            <person name="Coughlan A.Y."/>
            <person name="Deshpande S."/>
            <person name="Douglass A.P."/>
            <person name="Hanson S.J."/>
            <person name="Klenk H.-P."/>
            <person name="Labutti K."/>
            <person name="Lapidus A."/>
            <person name="Lindquist E."/>
            <person name="Lipzen A."/>
            <person name="Meier-Kolthoff J.P."/>
            <person name="Ohm R.A."/>
            <person name="Otillar R.P."/>
            <person name="Pangilinan J."/>
            <person name="Peng Y."/>
            <person name="Rokas A."/>
            <person name="Rosa C.A."/>
            <person name="Scheuner C."/>
            <person name="Sibirny A.A."/>
            <person name="Slot J.C."/>
            <person name="Stielow J.B."/>
            <person name="Sun H."/>
            <person name="Kurtzman C.P."/>
            <person name="Blackwell M."/>
            <person name="Jeffries T.W."/>
            <person name="Grigoriev I.V."/>
        </authorList>
    </citation>
    <scope>NUCLEOTIDE SEQUENCE [LARGE SCALE GENOMIC DNA]</scope>
    <source>
        <strain evidence="10">NRRL Y-17796</strain>
    </source>
</reference>
<feature type="binding site" evidence="8">
    <location>
        <position position="130"/>
    </location>
    <ligand>
        <name>Fe cation</name>
        <dbReference type="ChEBI" id="CHEBI:24875"/>
        <label>1</label>
    </ligand>
</feature>
<feature type="binding site" evidence="8">
    <location>
        <position position="93"/>
    </location>
    <ligand>
        <name>Fe cation</name>
        <dbReference type="ChEBI" id="CHEBI:24875"/>
        <label>2</label>
    </ligand>
</feature>
<dbReference type="CDD" id="cd01042">
    <property type="entry name" value="DMQH"/>
    <property type="match status" value="1"/>
</dbReference>
<feature type="binding site" evidence="8">
    <location>
        <position position="130"/>
    </location>
    <ligand>
        <name>Fe cation</name>
        <dbReference type="ChEBI" id="CHEBI:24875"/>
        <label>2</label>
    </ligand>
</feature>
<organism evidence="9 10">
    <name type="scientific">Tortispora caseinolytica NRRL Y-17796</name>
    <dbReference type="NCBI Taxonomy" id="767744"/>
    <lineage>
        <taxon>Eukaryota</taxon>
        <taxon>Fungi</taxon>
        <taxon>Dikarya</taxon>
        <taxon>Ascomycota</taxon>
        <taxon>Saccharomycotina</taxon>
        <taxon>Trigonopsidomycetes</taxon>
        <taxon>Trigonopsidales</taxon>
        <taxon>Trigonopsidaceae</taxon>
        <taxon>Tortispora</taxon>
    </lineage>
</organism>
<comment type="subunit">
    <text evidence="8">Component of a multi-subunit COQ enzyme complex, composed of at least COQ3, COQ4, COQ5, COQ6, COQ7 and COQ9.</text>
</comment>
<dbReference type="GO" id="GO:0008682">
    <property type="term" value="F:3-demethoxyubiquinol 3-hydroxylase activity"/>
    <property type="evidence" value="ECO:0007669"/>
    <property type="project" value="UniProtKB-EC"/>
</dbReference>
<feature type="binding site" evidence="8">
    <location>
        <position position="9"/>
    </location>
    <ligand>
        <name>Fe cation</name>
        <dbReference type="ChEBI" id="CHEBI:24875"/>
        <label>1</label>
    </ligand>
</feature>
<proteinExistence type="inferred from homology"/>
<keyword evidence="8" id="KW-0999">Mitochondrion inner membrane</keyword>
<comment type="cofactor">
    <cofactor evidence="8">
        <name>Fe cation</name>
        <dbReference type="ChEBI" id="CHEBI:24875"/>
    </cofactor>
    <text evidence="8">Binds 2 iron ions per subunit.</text>
</comment>
<dbReference type="GO" id="GO:0031314">
    <property type="term" value="C:extrinsic component of mitochondrial inner membrane"/>
    <property type="evidence" value="ECO:0007669"/>
    <property type="project" value="UniProtKB-UniRule"/>
</dbReference>
<keyword evidence="7 8" id="KW-0472">Membrane</keyword>
<evidence type="ECO:0000256" key="1">
    <source>
        <dbReference type="ARBA" id="ARBA00004749"/>
    </source>
</evidence>
<dbReference type="GO" id="GO:0046872">
    <property type="term" value="F:metal ion binding"/>
    <property type="evidence" value="ECO:0007669"/>
    <property type="project" value="UniProtKB-KW"/>
</dbReference>
<dbReference type="GO" id="GO:0006744">
    <property type="term" value="P:ubiquinone biosynthetic process"/>
    <property type="evidence" value="ECO:0007669"/>
    <property type="project" value="UniProtKB-UniRule"/>
</dbReference>
<dbReference type="UniPathway" id="UPA00232"/>
<dbReference type="SUPFAM" id="SSF47240">
    <property type="entry name" value="Ferritin-like"/>
    <property type="match status" value="1"/>
</dbReference>
<feature type="binding site" evidence="8">
    <location>
        <position position="41"/>
    </location>
    <ligand>
        <name>Fe cation</name>
        <dbReference type="ChEBI" id="CHEBI:24875"/>
        <label>1</label>
    </ligand>
</feature>
<dbReference type="InterPro" id="IPR011566">
    <property type="entry name" value="Ubq_synth_Coq7"/>
</dbReference>
<feature type="binding site" evidence="8">
    <location>
        <position position="44"/>
    </location>
    <ligand>
        <name>Fe cation</name>
        <dbReference type="ChEBI" id="CHEBI:24875"/>
        <label>1</label>
    </ligand>
</feature>
<comment type="subcellular location">
    <subcellularLocation>
        <location evidence="8">Mitochondrion inner membrane</location>
        <topology evidence="8">Peripheral membrane protein</topology>
        <orientation evidence="8">Matrix side</orientation>
    </subcellularLocation>
</comment>
<comment type="function">
    <text evidence="8">Catalyzes the hydroxylation of 2-polyprenyl-3-methyl-6-methoxy-1,4-benzoquinol (DMQH2) during ubiquinone biosynthesis. Has also a structural role in the COQ enzyme complex, stabilizing other COQ polypeptides.</text>
</comment>
<dbReference type="InterPro" id="IPR009078">
    <property type="entry name" value="Ferritin-like_SF"/>
</dbReference>
<dbReference type="PANTHER" id="PTHR11237:SF4">
    <property type="entry name" value="5-DEMETHOXYUBIQUINONE HYDROXYLASE, MITOCHONDRIAL"/>
    <property type="match status" value="1"/>
</dbReference>
<dbReference type="OrthoDB" id="275371at2759"/>
<evidence type="ECO:0000256" key="5">
    <source>
        <dbReference type="ARBA" id="ARBA00023004"/>
    </source>
</evidence>
<dbReference type="GO" id="GO:0160224">
    <property type="term" value="F:3-demethoxyubiquinone 3-hydroxylase (NADH) activity"/>
    <property type="evidence" value="ECO:0007669"/>
    <property type="project" value="EnsemblFungi"/>
</dbReference>
<protein>
    <recommendedName>
        <fullName evidence="8">5-demethoxyubiquinone hydroxylase, mitochondrial</fullName>
        <shortName evidence="8">DMQ hydroxylase</shortName>
        <ecNumber evidence="8">1.14.99.60</ecNumber>
    </recommendedName>
    <alternativeName>
        <fullName evidence="8">Ubiquinone biosynthesis monooxygenase COQ7</fullName>
    </alternativeName>
</protein>
<keyword evidence="5 8" id="KW-0408">Iron</keyword>
<sequence>MIRVDQSGELAADLIYKGQYAVLTRTRPELEPLLKHMWEQEIHHRKTFNALQNEYRVRPSLLTDLWKVAALTLGVGTALMGKEAAMACTEAVETVIGGHYQDQLRMLESCPDTDDIKKLRKVVKQFRDEELEHLDIAVENDSAEARPYWLLTETIKTGCRAAIWVASRI</sequence>
<evidence type="ECO:0000256" key="7">
    <source>
        <dbReference type="ARBA" id="ARBA00023136"/>
    </source>
</evidence>
<dbReference type="HAMAP" id="MF_01658">
    <property type="entry name" value="COQ7"/>
    <property type="match status" value="1"/>
</dbReference>
<evidence type="ECO:0000256" key="6">
    <source>
        <dbReference type="ARBA" id="ARBA00023033"/>
    </source>
</evidence>
<dbReference type="EMBL" id="KV453843">
    <property type="protein sequence ID" value="ODV88610.1"/>
    <property type="molecule type" value="Genomic_DNA"/>
</dbReference>
<evidence type="ECO:0000256" key="8">
    <source>
        <dbReference type="HAMAP-Rule" id="MF_03194"/>
    </source>
</evidence>
<accession>A0A1E4TA30</accession>
<comment type="pathway">
    <text evidence="1 8">Cofactor biosynthesis; ubiquinone biosynthesis.</text>
</comment>
<feature type="binding site" evidence="8">
    <location>
        <position position="133"/>
    </location>
    <ligand>
        <name>Fe cation</name>
        <dbReference type="ChEBI" id="CHEBI:24875"/>
        <label>2</label>
    </ligand>
</feature>
<keyword evidence="10" id="KW-1185">Reference proteome</keyword>
<dbReference type="Proteomes" id="UP000095023">
    <property type="component" value="Unassembled WGS sequence"/>
</dbReference>
<evidence type="ECO:0000256" key="3">
    <source>
        <dbReference type="ARBA" id="ARBA00022723"/>
    </source>
</evidence>
<keyword evidence="2 8" id="KW-0831">Ubiquinone biosynthesis</keyword>
<feature type="binding site" evidence="8">
    <location>
        <position position="41"/>
    </location>
    <ligand>
        <name>Fe cation</name>
        <dbReference type="ChEBI" id="CHEBI:24875"/>
        <label>2</label>
    </ligand>
</feature>
<evidence type="ECO:0000313" key="9">
    <source>
        <dbReference type="EMBL" id="ODV88610.1"/>
    </source>
</evidence>
<keyword evidence="4 8" id="KW-0560">Oxidoreductase</keyword>
<evidence type="ECO:0000256" key="2">
    <source>
        <dbReference type="ARBA" id="ARBA00022688"/>
    </source>
</evidence>
<comment type="catalytic activity">
    <reaction evidence="8">
        <text>a 5-methoxy-2-methyl-3-(all-trans-polyprenyl)benzene-1,4-diol + AH2 + O2 = a 3-demethylubiquinol + A + H2O</text>
        <dbReference type="Rhea" id="RHEA:50908"/>
        <dbReference type="Rhea" id="RHEA-COMP:10859"/>
        <dbReference type="Rhea" id="RHEA-COMP:10914"/>
        <dbReference type="ChEBI" id="CHEBI:13193"/>
        <dbReference type="ChEBI" id="CHEBI:15377"/>
        <dbReference type="ChEBI" id="CHEBI:15379"/>
        <dbReference type="ChEBI" id="CHEBI:17499"/>
        <dbReference type="ChEBI" id="CHEBI:84167"/>
        <dbReference type="ChEBI" id="CHEBI:84422"/>
        <dbReference type="EC" id="1.14.99.60"/>
    </reaction>
</comment>
<dbReference type="PANTHER" id="PTHR11237">
    <property type="entry name" value="COENZYME Q10 BIOSYNTHESIS PROTEIN 7"/>
    <property type="match status" value="1"/>
</dbReference>
<name>A0A1E4TA30_9ASCO</name>
<keyword evidence="6 8" id="KW-0503">Monooxygenase</keyword>
<dbReference type="Pfam" id="PF03232">
    <property type="entry name" value="COQ7"/>
    <property type="match status" value="1"/>
</dbReference>
<dbReference type="AlphaFoldDB" id="A0A1E4TA30"/>
<keyword evidence="3 8" id="KW-0479">Metal-binding</keyword>
<keyword evidence="8" id="KW-0496">Mitochondrion</keyword>
<gene>
    <name evidence="8" type="primary">COQ7</name>
    <name evidence="9" type="ORF">CANCADRAFT_3255</name>
</gene>
<dbReference type="EC" id="1.14.99.60" evidence="8"/>
<comment type="similarity">
    <text evidence="8">Belongs to the COQ7 family.</text>
</comment>
<evidence type="ECO:0000256" key="4">
    <source>
        <dbReference type="ARBA" id="ARBA00023002"/>
    </source>
</evidence>